<accession>A0ABU2NRA4</accession>
<dbReference type="RefSeq" id="WP_311673309.1">
    <property type="nucleotide sequence ID" value="NZ_JAVREQ010000009.1"/>
</dbReference>
<reference evidence="2" key="1">
    <citation type="submission" date="2023-07" db="EMBL/GenBank/DDBJ databases">
        <title>30 novel species of actinomycetes from the DSMZ collection.</title>
        <authorList>
            <person name="Nouioui I."/>
        </authorList>
    </citation>
    <scope>NUCLEOTIDE SEQUENCE [LARGE SCALE GENOMIC DNA]</scope>
    <source>
        <strain evidence="2">DSM 42041</strain>
    </source>
</reference>
<name>A0ABU2NRA4_9ACTN</name>
<comment type="caution">
    <text evidence="1">The sequence shown here is derived from an EMBL/GenBank/DDBJ whole genome shotgun (WGS) entry which is preliminary data.</text>
</comment>
<protein>
    <submittedName>
        <fullName evidence="1">Glycolipid-binding domain-containing protein</fullName>
    </submittedName>
</protein>
<sequence length="192" mass="21696">MTTRRHVLTWEVPAGDATGWETAWVETSGSALRAHGRAFGLRPDPYWLTYELETGPEWVTRTMRVTVEAEHAVRRLELTRDEDGVWSADGEPLSGLGEALDCDLGLCPLTNTMPVLRHRLHERPGDRSLVMAWISVPDLVVRASRQHYTHLGEWPGRSRVRFASGTFRSDVTFDRDGFVVDYPQLARRVSAA</sequence>
<dbReference type="SUPFAM" id="SSF159275">
    <property type="entry name" value="PA1994-like"/>
    <property type="match status" value="1"/>
</dbReference>
<organism evidence="1 2">
    <name type="scientific">Streptomyces hazeniae</name>
    <dbReference type="NCBI Taxonomy" id="3075538"/>
    <lineage>
        <taxon>Bacteria</taxon>
        <taxon>Bacillati</taxon>
        <taxon>Actinomycetota</taxon>
        <taxon>Actinomycetes</taxon>
        <taxon>Kitasatosporales</taxon>
        <taxon>Streptomycetaceae</taxon>
        <taxon>Streptomyces</taxon>
    </lineage>
</organism>
<dbReference type="Proteomes" id="UP001183414">
    <property type="component" value="Unassembled WGS sequence"/>
</dbReference>
<keyword evidence="2" id="KW-1185">Reference proteome</keyword>
<dbReference type="InterPro" id="IPR009467">
    <property type="entry name" value="Glycolipid-bd_prot_put"/>
</dbReference>
<evidence type="ECO:0000313" key="1">
    <source>
        <dbReference type="EMBL" id="MDT0379505.1"/>
    </source>
</evidence>
<proteinExistence type="predicted"/>
<evidence type="ECO:0000313" key="2">
    <source>
        <dbReference type="Proteomes" id="UP001183414"/>
    </source>
</evidence>
<gene>
    <name evidence="1" type="ORF">RM572_12090</name>
</gene>
<dbReference type="EMBL" id="JAVREQ010000009">
    <property type="protein sequence ID" value="MDT0379505.1"/>
    <property type="molecule type" value="Genomic_DNA"/>
</dbReference>
<dbReference type="Pfam" id="PF06475">
    <property type="entry name" value="Glycolipid_bind"/>
    <property type="match status" value="1"/>
</dbReference>